<keyword evidence="2 5" id="KW-0689">Ribosomal protein</keyword>
<dbReference type="InterPro" id="IPR037229">
    <property type="entry name" value="Ribosomal_bL35_sf"/>
</dbReference>
<dbReference type="GO" id="GO:0022625">
    <property type="term" value="C:cytosolic large ribosomal subunit"/>
    <property type="evidence" value="ECO:0007669"/>
    <property type="project" value="TreeGrafter"/>
</dbReference>
<evidence type="ECO:0000256" key="6">
    <source>
        <dbReference type="RuleBase" id="RU000568"/>
    </source>
</evidence>
<dbReference type="PANTHER" id="PTHR33343:SF1">
    <property type="entry name" value="LARGE RIBOSOMAL SUBUNIT PROTEIN BL35M"/>
    <property type="match status" value="1"/>
</dbReference>
<accession>A0A3M2KZ14</accession>
<dbReference type="Pfam" id="PF01632">
    <property type="entry name" value="Ribosomal_L35p"/>
    <property type="match status" value="1"/>
</dbReference>
<dbReference type="InterPro" id="IPR018265">
    <property type="entry name" value="Ribosomal_bL35_CS"/>
</dbReference>
<organism evidence="8 9">
    <name type="scientific">Nocardia stercoris</name>
    <dbReference type="NCBI Taxonomy" id="2483361"/>
    <lineage>
        <taxon>Bacteria</taxon>
        <taxon>Bacillati</taxon>
        <taxon>Actinomycetota</taxon>
        <taxon>Actinomycetes</taxon>
        <taxon>Mycobacteriales</taxon>
        <taxon>Nocardiaceae</taxon>
        <taxon>Nocardia</taxon>
    </lineage>
</organism>
<dbReference type="Proteomes" id="UP000279275">
    <property type="component" value="Unassembled WGS sequence"/>
</dbReference>
<dbReference type="EMBL" id="RFFH01000012">
    <property type="protein sequence ID" value="RMI29876.1"/>
    <property type="molecule type" value="Genomic_DNA"/>
</dbReference>
<dbReference type="Gene3D" id="4.10.410.60">
    <property type="match status" value="1"/>
</dbReference>
<dbReference type="NCBIfam" id="TIGR00001">
    <property type="entry name" value="rpmI_bact"/>
    <property type="match status" value="1"/>
</dbReference>
<dbReference type="OrthoDB" id="9804851at2"/>
<dbReference type="RefSeq" id="WP_122190389.1">
    <property type="nucleotide sequence ID" value="NZ_RFFH01000012.1"/>
</dbReference>
<evidence type="ECO:0000256" key="1">
    <source>
        <dbReference type="ARBA" id="ARBA00006598"/>
    </source>
</evidence>
<proteinExistence type="inferred from homology"/>
<evidence type="ECO:0000313" key="9">
    <source>
        <dbReference type="Proteomes" id="UP000279275"/>
    </source>
</evidence>
<evidence type="ECO:0000256" key="2">
    <source>
        <dbReference type="ARBA" id="ARBA00022980"/>
    </source>
</evidence>
<gene>
    <name evidence="5" type="primary">rpmI</name>
    <name evidence="8" type="ORF">EBN03_24080</name>
</gene>
<sequence length="64" mass="7291">MPKMKSHSGASKRFKVTGSGKLRREKANRRHLLEYKSSRRTRRLEGTTDVAAVDVPRVKKLLGL</sequence>
<keyword evidence="9" id="KW-1185">Reference proteome</keyword>
<dbReference type="PANTHER" id="PTHR33343">
    <property type="entry name" value="54S RIBOSOMAL PROTEIN BL35M"/>
    <property type="match status" value="1"/>
</dbReference>
<protein>
    <recommendedName>
        <fullName evidence="4 5">Large ribosomal subunit protein bL35</fullName>
    </recommendedName>
</protein>
<name>A0A3M2KZ14_9NOCA</name>
<dbReference type="InterPro" id="IPR021137">
    <property type="entry name" value="Ribosomal_bL35-like"/>
</dbReference>
<keyword evidence="3 5" id="KW-0687">Ribonucleoprotein</keyword>
<comment type="caution">
    <text evidence="8">The sequence shown here is derived from an EMBL/GenBank/DDBJ whole genome shotgun (WGS) entry which is preliminary data.</text>
</comment>
<dbReference type="HAMAP" id="MF_00514">
    <property type="entry name" value="Ribosomal_bL35"/>
    <property type="match status" value="1"/>
</dbReference>
<reference evidence="8 9" key="1">
    <citation type="submission" date="2018-10" db="EMBL/GenBank/DDBJ databases">
        <title>Isolation from cow dung.</title>
        <authorList>
            <person name="Ling L."/>
        </authorList>
    </citation>
    <scope>NUCLEOTIDE SEQUENCE [LARGE SCALE GENOMIC DNA]</scope>
    <source>
        <strain evidence="8 9">NEAU-LL90</strain>
    </source>
</reference>
<dbReference type="PRINTS" id="PR00064">
    <property type="entry name" value="RIBOSOMALL35"/>
</dbReference>
<evidence type="ECO:0000313" key="8">
    <source>
        <dbReference type="EMBL" id="RMI29876.1"/>
    </source>
</evidence>
<evidence type="ECO:0000256" key="4">
    <source>
        <dbReference type="ARBA" id="ARBA00071664"/>
    </source>
</evidence>
<evidence type="ECO:0000256" key="7">
    <source>
        <dbReference type="SAM" id="MobiDB-lite"/>
    </source>
</evidence>
<dbReference type="InterPro" id="IPR001706">
    <property type="entry name" value="Ribosomal_bL35"/>
</dbReference>
<feature type="region of interest" description="Disordered" evidence="7">
    <location>
        <begin position="1"/>
        <end position="28"/>
    </location>
</feature>
<dbReference type="GO" id="GO:0003735">
    <property type="term" value="F:structural constituent of ribosome"/>
    <property type="evidence" value="ECO:0007669"/>
    <property type="project" value="InterPro"/>
</dbReference>
<evidence type="ECO:0000256" key="3">
    <source>
        <dbReference type="ARBA" id="ARBA00023274"/>
    </source>
</evidence>
<evidence type="ECO:0000256" key="5">
    <source>
        <dbReference type="HAMAP-Rule" id="MF_00514"/>
    </source>
</evidence>
<comment type="similarity">
    <text evidence="1 5 6">Belongs to the bacterial ribosomal protein bL35 family.</text>
</comment>
<dbReference type="AlphaFoldDB" id="A0A3M2KZ14"/>
<dbReference type="FunFam" id="4.10.410.60:FF:000001">
    <property type="entry name" value="50S ribosomal protein L35"/>
    <property type="match status" value="1"/>
</dbReference>
<dbReference type="GO" id="GO:0006412">
    <property type="term" value="P:translation"/>
    <property type="evidence" value="ECO:0007669"/>
    <property type="project" value="UniProtKB-UniRule"/>
</dbReference>
<dbReference type="PROSITE" id="PS00936">
    <property type="entry name" value="RIBOSOMAL_L35"/>
    <property type="match status" value="1"/>
</dbReference>
<dbReference type="SUPFAM" id="SSF143034">
    <property type="entry name" value="L35p-like"/>
    <property type="match status" value="1"/>
</dbReference>